<dbReference type="InterPro" id="IPR011030">
    <property type="entry name" value="Lipovitellin_superhlx_dom"/>
</dbReference>
<evidence type="ECO:0000313" key="13">
    <source>
        <dbReference type="Proteomes" id="UP000292052"/>
    </source>
</evidence>
<dbReference type="Gene3D" id="2.20.50.20">
    <property type="entry name" value="Lipovitellin. Chain A, domain 3"/>
    <property type="match status" value="1"/>
</dbReference>
<dbReference type="InterPro" id="IPR015817">
    <property type="entry name" value="Vitellinogen_open_b-sht_sub1"/>
</dbReference>
<dbReference type="SMART" id="SM01169">
    <property type="entry name" value="DUF1943"/>
    <property type="match status" value="1"/>
</dbReference>
<keyword evidence="8" id="KW-1015">Disulfide bond</keyword>
<keyword evidence="9" id="KW-0325">Glycoprotein</keyword>
<dbReference type="GO" id="GO:0005319">
    <property type="term" value="F:lipid transporter activity"/>
    <property type="evidence" value="ECO:0007669"/>
    <property type="project" value="InterPro"/>
</dbReference>
<dbReference type="FunFam" id="2.20.50.20:FF:000007">
    <property type="entry name" value="von Willebrand factor type D domaincontaining protein"/>
    <property type="match status" value="1"/>
</dbReference>
<feature type="non-terminal residue" evidence="12">
    <location>
        <position position="1"/>
    </location>
</feature>
<comment type="subcellular location">
    <subcellularLocation>
        <location evidence="1">Secreted</location>
    </subcellularLocation>
</comment>
<evidence type="ECO:0000256" key="9">
    <source>
        <dbReference type="ARBA" id="ARBA00023180"/>
    </source>
</evidence>
<accession>A0A482VZQ6</accession>
<dbReference type="InterPro" id="IPR050733">
    <property type="entry name" value="Vitellogenin/Apolipophorin"/>
</dbReference>
<evidence type="ECO:0000256" key="4">
    <source>
        <dbReference type="ARBA" id="ARBA00022729"/>
    </source>
</evidence>
<dbReference type="GO" id="GO:0005576">
    <property type="term" value="C:extracellular region"/>
    <property type="evidence" value="ECO:0007669"/>
    <property type="project" value="UniProtKB-SubCell"/>
</dbReference>
<evidence type="ECO:0000256" key="2">
    <source>
        <dbReference type="ARBA" id="ARBA00022448"/>
    </source>
</evidence>
<dbReference type="Pfam" id="PF01347">
    <property type="entry name" value="Vitellogenin_N"/>
    <property type="match status" value="1"/>
</dbReference>
<keyword evidence="4" id="KW-0732">Signal</keyword>
<feature type="non-terminal residue" evidence="12">
    <location>
        <position position="1583"/>
    </location>
</feature>
<dbReference type="PANTHER" id="PTHR23345:SF15">
    <property type="entry name" value="VITELLOGENIN 1-RELATED"/>
    <property type="match status" value="1"/>
</dbReference>
<dbReference type="FunFam" id="1.25.10.20:FF:000005">
    <property type="entry name" value="Apolipoprotein lipid transfer particle"/>
    <property type="match status" value="1"/>
</dbReference>
<dbReference type="InterPro" id="IPR015255">
    <property type="entry name" value="Vitellinogen_open_b-sht"/>
</dbReference>
<dbReference type="Gene3D" id="1.25.10.20">
    <property type="entry name" value="Vitellinogen, superhelical"/>
    <property type="match status" value="1"/>
</dbReference>
<keyword evidence="6" id="KW-0445">Lipid transport</keyword>
<evidence type="ECO:0000256" key="10">
    <source>
        <dbReference type="PROSITE-ProRule" id="PRU00557"/>
    </source>
</evidence>
<evidence type="ECO:0000259" key="11">
    <source>
        <dbReference type="PROSITE" id="PS51211"/>
    </source>
</evidence>
<evidence type="ECO:0000256" key="7">
    <source>
        <dbReference type="ARBA" id="ARBA00023121"/>
    </source>
</evidence>
<dbReference type="FunFam" id="2.30.230.10:FF:000007">
    <property type="entry name" value="Apolipoprotein lipid transfer particle"/>
    <property type="match status" value="1"/>
</dbReference>
<dbReference type="STRING" id="1661398.A0A482VZQ6"/>
<dbReference type="GO" id="GO:0008289">
    <property type="term" value="F:lipid binding"/>
    <property type="evidence" value="ECO:0007669"/>
    <property type="project" value="UniProtKB-KW"/>
</dbReference>
<evidence type="ECO:0000256" key="1">
    <source>
        <dbReference type="ARBA" id="ARBA00004613"/>
    </source>
</evidence>
<dbReference type="GO" id="GO:0045735">
    <property type="term" value="F:nutrient reservoir activity"/>
    <property type="evidence" value="ECO:0007669"/>
    <property type="project" value="UniProtKB-KW"/>
</dbReference>
<keyword evidence="13" id="KW-1185">Reference proteome</keyword>
<dbReference type="Gene3D" id="2.20.80.10">
    <property type="entry name" value="Lipovitellin-phosvitin complex, chain A, domain 4"/>
    <property type="match status" value="1"/>
</dbReference>
<keyword evidence="7" id="KW-0446">Lipid-binding</keyword>
<evidence type="ECO:0000256" key="5">
    <source>
        <dbReference type="ARBA" id="ARBA00022761"/>
    </source>
</evidence>
<feature type="domain" description="Vitellogenin" evidence="11">
    <location>
        <begin position="6"/>
        <end position="628"/>
    </location>
</feature>
<name>A0A482VZQ6_ASBVE</name>
<gene>
    <name evidence="12" type="ORF">BDFB_004773</name>
</gene>
<protein>
    <recommendedName>
        <fullName evidence="11">Vitellogenin domain-containing protein</fullName>
    </recommendedName>
</protein>
<dbReference type="PANTHER" id="PTHR23345">
    <property type="entry name" value="VITELLOGENIN-RELATED"/>
    <property type="match status" value="1"/>
</dbReference>
<dbReference type="SUPFAM" id="SSF56968">
    <property type="entry name" value="Lipovitellin-phosvitin complex, beta-sheet shell regions"/>
    <property type="match status" value="2"/>
</dbReference>
<comment type="caution">
    <text evidence="10">Lacks conserved residue(s) required for the propagation of feature annotation.</text>
</comment>
<dbReference type="OrthoDB" id="6484170at2759"/>
<dbReference type="Proteomes" id="UP000292052">
    <property type="component" value="Unassembled WGS sequence"/>
</dbReference>
<evidence type="ECO:0000256" key="3">
    <source>
        <dbReference type="ARBA" id="ARBA00022525"/>
    </source>
</evidence>
<evidence type="ECO:0000313" key="12">
    <source>
        <dbReference type="EMBL" id="RZC38254.1"/>
    </source>
</evidence>
<dbReference type="Pfam" id="PF06448">
    <property type="entry name" value="DUF1081"/>
    <property type="match status" value="1"/>
</dbReference>
<dbReference type="SMART" id="SM00638">
    <property type="entry name" value="LPD_N"/>
    <property type="match status" value="1"/>
</dbReference>
<sequence>TGKFKYGPGTQQNYKYSVNVRSFFNGTSKNESSLHVEGTATLDFVTPCDGLLTLSDLKLSVNPSKDGHRTSPHSNNQQFDEMISEHTLRFSFNDGIISEICPQVEEKNWVLNFKRGLLSMLHNTMKRFDLDHSTVEEDVRGQCPTHYIVKGAKETSLLVEKTKDLNSCQNRAKLHSMVQSVPYSFRPELQEGKNLLKSSSRCEMSIDHNIYNEITCEESHVLQPFSNQDAGATTIVVQRLILQSENAETLGEQPEISRRTSLLFDHVPSPKPTHGELKASRDLIKKMCKQSTDDVQIEFSDLFTKFIQTLRLLSYPSLSVLYGHASTTCPTGKKHILDALPFVGSAASVTVMKDIILKGGVLESTAKEWMMSLAFIARPEDEMMKAAVQLLQRRPFESSVIFSVTALTHTYCSQHSGCIEAEAVKAILQNIERTIIAVYSGRQFNRESKDKIIVALKSLGNIGVVSDNIKSYLVSIIEDSQIDAAIRVAAVEAYRRLPCTESRDYFESLFRNQDEDVEVRIASYLQIMRCPNYVMVRTVKHCLENEEVNQVGSFVWSHLNNLMKSSIPSRVEIQGLLSDLNLVKKFSSDVRKFSHHREGSVFFEDYNVGANYDGNLIFSPSSYIPKSAMLNLTVDLFGESINLMEVYGRLEGFEHYVESMFGPKGSLTPEKLKEKISKVRWKRSASENEVLKSEINRLPNVMENSLSEPKVSLGLKVFGNELKYATFEGDEEIEAALGTLNPVDHLKRILSGKEINYNKAAMFLDSNYVVPSGAGLPISLNALGTASINLKLFGSLHASNFRDAKELDLKADIRPSISLDLTGAMSVDAFYASTGIKLKSSMYTSSAIEGDIKIRGFKLVSVKFSIPRQTSEIFGAKSELIVMKHNVEQPQRGLSKNRVSKSICSWPAVDKTVGLKLCGEYHFTNVTKINKAPYFVLAGPAGFRLFLEKSDPTAKTYLFEYKWTDKRDLSVVSLTFDTPGSSVARLFAANFTVDRQSQNLTLFLQSTAGTVLARGKYKNTEAEWYLQLALTINEKKHFDCELSLTRKDITNGFIHYPRIYLGVNGERVLELQGTLKSVTKRETSQFDVDLKFQTKRLTSKLFGYISKTNASVAANLKLDYKFALTKEQRKGVGHIESKFDLESSPLEKNHPEVELHKLKFEWLFSYKSLPDGTRILNTVSSINRQSTGLNLRGQFTYKSKSPTVDVLLLIKYGVDKEVSVSVYWSCPRTMKQMEGRLNITVPSFTSMILQGKLQEHEKVASEYIVEVSGTWFSGHSASARGYYQDKSTARSLNHHLKLLLESPSFQDIKTNLQFYRDDDELKIDLKADHDRNNYCLYLKHSILSPQETTTQVKLKYKAKHYSMLSSVYLGDHRRVSVEFHIDQIRDIRFAAWEYNKETYKAAGLELKWDANRDNNQKLVVSGNFTKLAPFNYRGNFLVYYPGRTILANFDFILKSGHLSTLVRLSWADQQSFAVDLKVDYNTDRQTYILINSLIVTPFDGWQKTAINGGYHHSRNMYSVNGSVFWRHDEYVTLDLFEDYAISDAAFECKLKSSLTSTLKNIPTLGAFLNHNQSTSKVDTTLKL</sequence>
<reference evidence="12 13" key="1">
    <citation type="submission" date="2017-03" db="EMBL/GenBank/DDBJ databases">
        <title>Genome of the blue death feigning beetle - Asbolus verrucosus.</title>
        <authorList>
            <person name="Rider S.D."/>
        </authorList>
    </citation>
    <scope>NUCLEOTIDE SEQUENCE [LARGE SCALE GENOMIC DNA]</scope>
    <source>
        <strain evidence="12">Butters</strain>
        <tissue evidence="12">Head and leg muscle</tissue>
    </source>
</reference>
<evidence type="ECO:0000256" key="6">
    <source>
        <dbReference type="ARBA" id="ARBA00023055"/>
    </source>
</evidence>
<keyword evidence="5" id="KW-0758">Storage protein</keyword>
<dbReference type="InterPro" id="IPR015819">
    <property type="entry name" value="Lipid_transp_b-sht_shell"/>
</dbReference>
<organism evidence="12 13">
    <name type="scientific">Asbolus verrucosus</name>
    <name type="common">Desert ironclad beetle</name>
    <dbReference type="NCBI Taxonomy" id="1661398"/>
    <lineage>
        <taxon>Eukaryota</taxon>
        <taxon>Metazoa</taxon>
        <taxon>Ecdysozoa</taxon>
        <taxon>Arthropoda</taxon>
        <taxon>Hexapoda</taxon>
        <taxon>Insecta</taxon>
        <taxon>Pterygota</taxon>
        <taxon>Neoptera</taxon>
        <taxon>Endopterygota</taxon>
        <taxon>Coleoptera</taxon>
        <taxon>Polyphaga</taxon>
        <taxon>Cucujiformia</taxon>
        <taxon>Tenebrionidae</taxon>
        <taxon>Pimeliinae</taxon>
        <taxon>Asbolus</taxon>
    </lineage>
</organism>
<dbReference type="Gene3D" id="2.30.230.10">
    <property type="entry name" value="Lipovitellin, beta-sheet shell regions, chain A"/>
    <property type="match status" value="1"/>
</dbReference>
<keyword evidence="3" id="KW-0964">Secreted</keyword>
<dbReference type="EMBL" id="QDEB01045004">
    <property type="protein sequence ID" value="RZC38254.1"/>
    <property type="molecule type" value="Genomic_DNA"/>
</dbReference>
<keyword evidence="2" id="KW-0813">Transport</keyword>
<proteinExistence type="predicted"/>
<dbReference type="InterPro" id="IPR001747">
    <property type="entry name" value="Vitellogenin_N"/>
</dbReference>
<evidence type="ECO:0000256" key="8">
    <source>
        <dbReference type="ARBA" id="ARBA00023157"/>
    </source>
</evidence>
<dbReference type="InterPro" id="IPR015816">
    <property type="entry name" value="Vitellinogen_b-sht_N"/>
</dbReference>
<dbReference type="SUPFAM" id="SSF48431">
    <property type="entry name" value="Lipovitellin-phosvitin complex, superhelical domain"/>
    <property type="match status" value="1"/>
</dbReference>
<comment type="caution">
    <text evidence="12">The sequence shown here is derived from an EMBL/GenBank/DDBJ whole genome shotgun (WGS) entry which is preliminary data.</text>
</comment>
<dbReference type="Pfam" id="PF09172">
    <property type="entry name" value="Vit_open_b-sht"/>
    <property type="match status" value="1"/>
</dbReference>
<dbReference type="FunFam" id="2.20.80.10:FF:000003">
    <property type="entry name" value="Apolipoprotein lipid transfer particle"/>
    <property type="match status" value="1"/>
</dbReference>
<dbReference type="InterPro" id="IPR009454">
    <property type="entry name" value="Lipid_transpt_open_b-sht"/>
</dbReference>
<dbReference type="PROSITE" id="PS51211">
    <property type="entry name" value="VITELLOGENIN"/>
    <property type="match status" value="1"/>
</dbReference>